<organism evidence="8">
    <name type="scientific">uncultured Rubrobacteraceae bacterium</name>
    <dbReference type="NCBI Taxonomy" id="349277"/>
    <lineage>
        <taxon>Bacteria</taxon>
        <taxon>Bacillati</taxon>
        <taxon>Actinomycetota</taxon>
        <taxon>Rubrobacteria</taxon>
        <taxon>Rubrobacterales</taxon>
        <taxon>Rubrobacteraceae</taxon>
        <taxon>environmental samples</taxon>
    </lineage>
</organism>
<dbReference type="AlphaFoldDB" id="A0A6J4QES7"/>
<dbReference type="GO" id="GO:0005829">
    <property type="term" value="C:cytosol"/>
    <property type="evidence" value="ECO:0007669"/>
    <property type="project" value="TreeGrafter"/>
</dbReference>
<dbReference type="InterPro" id="IPR001608">
    <property type="entry name" value="Ala_racemase_N"/>
</dbReference>
<dbReference type="GO" id="GO:0030170">
    <property type="term" value="F:pyridoxal phosphate binding"/>
    <property type="evidence" value="ECO:0007669"/>
    <property type="project" value="UniProtKB-UniRule"/>
</dbReference>
<dbReference type="GO" id="GO:0008784">
    <property type="term" value="F:alanine racemase activity"/>
    <property type="evidence" value="ECO:0007669"/>
    <property type="project" value="UniProtKB-UniRule"/>
</dbReference>
<name>A0A6J4QES7_9ACTN</name>
<dbReference type="InterPro" id="IPR029066">
    <property type="entry name" value="PLP-binding_barrel"/>
</dbReference>
<feature type="active site" description="Proton acceptor; specific for D-alanine" evidence="4">
    <location>
        <position position="47"/>
    </location>
</feature>
<dbReference type="SUPFAM" id="SSF50621">
    <property type="entry name" value="Alanine racemase C-terminal domain-like"/>
    <property type="match status" value="1"/>
</dbReference>
<feature type="binding site" evidence="4 6">
    <location>
        <position position="316"/>
    </location>
    <ligand>
        <name>substrate</name>
    </ligand>
</feature>
<dbReference type="PRINTS" id="PR00992">
    <property type="entry name" value="ALARACEMASE"/>
</dbReference>
<dbReference type="PANTHER" id="PTHR30511">
    <property type="entry name" value="ALANINE RACEMASE"/>
    <property type="match status" value="1"/>
</dbReference>
<feature type="modified residue" description="N6-(pyridoxal phosphate)lysine" evidence="4 5">
    <location>
        <position position="47"/>
    </location>
</feature>
<gene>
    <name evidence="8" type="ORF">AVDCRST_MAG37-1371</name>
</gene>
<dbReference type="Gene3D" id="3.20.20.10">
    <property type="entry name" value="Alanine racemase"/>
    <property type="match status" value="1"/>
</dbReference>
<accession>A0A6J4QES7</accession>
<dbReference type="NCBIfam" id="TIGR00492">
    <property type="entry name" value="alr"/>
    <property type="match status" value="1"/>
</dbReference>
<comment type="catalytic activity">
    <reaction evidence="4">
        <text>L-alanine = D-alanine</text>
        <dbReference type="Rhea" id="RHEA:20249"/>
        <dbReference type="ChEBI" id="CHEBI:57416"/>
        <dbReference type="ChEBI" id="CHEBI:57972"/>
        <dbReference type="EC" id="5.1.1.1"/>
    </reaction>
</comment>
<comment type="similarity">
    <text evidence="4">Belongs to the alanine racemase family.</text>
</comment>
<dbReference type="FunFam" id="3.20.20.10:FF:000002">
    <property type="entry name" value="Alanine racemase"/>
    <property type="match status" value="1"/>
</dbReference>
<comment type="pathway">
    <text evidence="4">Amino-acid biosynthesis; D-alanine biosynthesis; D-alanine from L-alanine: step 1/1.</text>
</comment>
<dbReference type="InterPro" id="IPR011079">
    <property type="entry name" value="Ala_racemase_C"/>
</dbReference>
<dbReference type="PROSITE" id="PS00395">
    <property type="entry name" value="ALANINE_RACEMASE"/>
    <property type="match status" value="1"/>
</dbReference>
<sequence>MEGNASSTVLREAPGRTWAEVDLGAIRDNVRVLRRHAGNARLMAVVKANAYGHGAVPVARAALEAGAESLAVASAGEGVELRLAGIRAPILVFTDLLPAALALAEENRLQVTAHSVESARRIARRPGLEAHLKINTGMNRWGVAPVREAREARKILGDQLVGVYTHLATADSDEEETRRQLDLFDEALAVHPFGGTGAPLLVHAANSAGILWHARSRYDCVRPGIGLYGLHPLGDEGDPEVEGLRPALTLKSYVAALRRLSPGEGVSYGLTFRAGQPTFAATVPVGYAEGYRRALSNRAAALFRGKRRPLLGRVTMDACVFGVDGEVEVGDEVVLIGRQRRGRVPAEEIARWAGTINYEVTTGLDARRVERSYANVRGS</sequence>
<dbReference type="InterPro" id="IPR020622">
    <property type="entry name" value="Ala_racemase_pyridoxalP-BS"/>
</dbReference>
<comment type="function">
    <text evidence="4">Catalyzes the interconversion of L-alanine and D-alanine. May also act on other amino acids.</text>
</comment>
<feature type="active site" description="Proton acceptor; specific for L-alanine" evidence="4">
    <location>
        <position position="268"/>
    </location>
</feature>
<dbReference type="UniPathway" id="UPA00042">
    <property type="reaction ID" value="UER00497"/>
</dbReference>
<evidence type="ECO:0000256" key="4">
    <source>
        <dbReference type="HAMAP-Rule" id="MF_01201"/>
    </source>
</evidence>
<dbReference type="GO" id="GO:0030632">
    <property type="term" value="P:D-alanine biosynthetic process"/>
    <property type="evidence" value="ECO:0007669"/>
    <property type="project" value="UniProtKB-UniRule"/>
</dbReference>
<reference evidence="8" key="1">
    <citation type="submission" date="2020-02" db="EMBL/GenBank/DDBJ databases">
        <authorList>
            <person name="Meier V. D."/>
        </authorList>
    </citation>
    <scope>NUCLEOTIDE SEQUENCE</scope>
    <source>
        <strain evidence="8">AVDCRST_MAG37</strain>
    </source>
</reference>
<dbReference type="CDD" id="cd00430">
    <property type="entry name" value="PLPDE_III_AR"/>
    <property type="match status" value="1"/>
</dbReference>
<keyword evidence="3 4" id="KW-0413">Isomerase</keyword>
<feature type="domain" description="Alanine racemase C-terminal" evidence="7">
    <location>
        <begin position="247"/>
        <end position="374"/>
    </location>
</feature>
<dbReference type="Pfam" id="PF01168">
    <property type="entry name" value="Ala_racemase_N"/>
    <property type="match status" value="1"/>
</dbReference>
<protein>
    <recommendedName>
        <fullName evidence="4">Alanine racemase</fullName>
        <ecNumber evidence="4">5.1.1.1</ecNumber>
    </recommendedName>
</protein>
<dbReference type="SUPFAM" id="SSF51419">
    <property type="entry name" value="PLP-binding barrel"/>
    <property type="match status" value="1"/>
</dbReference>
<dbReference type="PANTHER" id="PTHR30511:SF0">
    <property type="entry name" value="ALANINE RACEMASE, CATABOLIC-RELATED"/>
    <property type="match status" value="1"/>
</dbReference>
<feature type="binding site" evidence="4 6">
    <location>
        <position position="140"/>
    </location>
    <ligand>
        <name>substrate</name>
    </ligand>
</feature>
<dbReference type="SMART" id="SM01005">
    <property type="entry name" value="Ala_racemase_C"/>
    <property type="match status" value="1"/>
</dbReference>
<proteinExistence type="inferred from homology"/>
<dbReference type="Gene3D" id="2.40.37.10">
    <property type="entry name" value="Lyase, Ornithine Decarboxylase, Chain A, domain 1"/>
    <property type="match status" value="1"/>
</dbReference>
<evidence type="ECO:0000256" key="6">
    <source>
        <dbReference type="PIRSR" id="PIRSR600821-52"/>
    </source>
</evidence>
<dbReference type="Pfam" id="PF00842">
    <property type="entry name" value="Ala_racemase_C"/>
    <property type="match status" value="1"/>
</dbReference>
<evidence type="ECO:0000259" key="7">
    <source>
        <dbReference type="SMART" id="SM01005"/>
    </source>
</evidence>
<dbReference type="EC" id="5.1.1.1" evidence="4"/>
<evidence type="ECO:0000256" key="5">
    <source>
        <dbReference type="PIRSR" id="PIRSR600821-50"/>
    </source>
</evidence>
<dbReference type="HAMAP" id="MF_01201">
    <property type="entry name" value="Ala_racemase"/>
    <property type="match status" value="1"/>
</dbReference>
<comment type="cofactor">
    <cofactor evidence="1 4 5">
        <name>pyridoxal 5'-phosphate</name>
        <dbReference type="ChEBI" id="CHEBI:597326"/>
    </cofactor>
</comment>
<dbReference type="InterPro" id="IPR000821">
    <property type="entry name" value="Ala_racemase"/>
</dbReference>
<evidence type="ECO:0000256" key="1">
    <source>
        <dbReference type="ARBA" id="ARBA00001933"/>
    </source>
</evidence>
<evidence type="ECO:0000256" key="3">
    <source>
        <dbReference type="ARBA" id="ARBA00023235"/>
    </source>
</evidence>
<dbReference type="InterPro" id="IPR009006">
    <property type="entry name" value="Ala_racemase/Decarboxylase_C"/>
</dbReference>
<evidence type="ECO:0000313" key="8">
    <source>
        <dbReference type="EMBL" id="CAA9440951.1"/>
    </source>
</evidence>
<keyword evidence="2 4" id="KW-0663">Pyridoxal phosphate</keyword>
<dbReference type="EMBL" id="CADCVD010000057">
    <property type="protein sequence ID" value="CAA9440951.1"/>
    <property type="molecule type" value="Genomic_DNA"/>
</dbReference>
<evidence type="ECO:0000256" key="2">
    <source>
        <dbReference type="ARBA" id="ARBA00022898"/>
    </source>
</evidence>